<keyword evidence="2" id="KW-1185">Reference proteome</keyword>
<dbReference type="Proteomes" id="UP000274046">
    <property type="component" value="Unassembled WGS sequence"/>
</dbReference>
<protein>
    <submittedName>
        <fullName evidence="1">Uncharacterized protein</fullName>
    </submittedName>
</protein>
<evidence type="ECO:0000313" key="2">
    <source>
        <dbReference type="Proteomes" id="UP000274046"/>
    </source>
</evidence>
<dbReference type="OrthoDB" id="1373932at2"/>
<evidence type="ECO:0000313" key="1">
    <source>
        <dbReference type="EMBL" id="RNL51056.1"/>
    </source>
</evidence>
<dbReference type="AlphaFoldDB" id="A0A3N0BQ18"/>
<organism evidence="1 2">
    <name type="scientific">Pedobacter jejuensis</name>
    <dbReference type="NCBI Taxonomy" id="1268550"/>
    <lineage>
        <taxon>Bacteria</taxon>
        <taxon>Pseudomonadati</taxon>
        <taxon>Bacteroidota</taxon>
        <taxon>Sphingobacteriia</taxon>
        <taxon>Sphingobacteriales</taxon>
        <taxon>Sphingobacteriaceae</taxon>
        <taxon>Pedobacter</taxon>
    </lineage>
</organism>
<accession>A0A3N0BQ18</accession>
<comment type="caution">
    <text evidence="1">The sequence shown here is derived from an EMBL/GenBank/DDBJ whole genome shotgun (WGS) entry which is preliminary data.</text>
</comment>
<sequence length="77" mass="8736">MDITSKYKIVESIIQSDNDLVLTEIESLLGLNNQDFWVDLPEQLKSKINQAKSEVDSGKGISHSIVMEEINKLFLNK</sequence>
<proteinExistence type="predicted"/>
<gene>
    <name evidence="1" type="ORF">D7004_15125</name>
</gene>
<name>A0A3N0BQ18_9SPHI</name>
<reference evidence="1 2" key="1">
    <citation type="submission" date="2018-10" db="EMBL/GenBank/DDBJ databases">
        <title>Genome sequencing of Pedobacter jejuensis TNB23.</title>
        <authorList>
            <person name="Cho Y.-J."/>
            <person name="Cho A."/>
            <person name="Kim O.-S."/>
        </authorList>
    </citation>
    <scope>NUCLEOTIDE SEQUENCE [LARGE SCALE GENOMIC DNA]</scope>
    <source>
        <strain evidence="1 2">TNB23</strain>
    </source>
</reference>
<dbReference type="EMBL" id="RBEE01000042">
    <property type="protein sequence ID" value="RNL51056.1"/>
    <property type="molecule type" value="Genomic_DNA"/>
</dbReference>
<dbReference type="RefSeq" id="WP_123206679.1">
    <property type="nucleotide sequence ID" value="NZ_RBEE01000042.1"/>
</dbReference>